<reference evidence="1" key="1">
    <citation type="submission" date="2021-09" db="EMBL/GenBank/DDBJ databases">
        <title>Isolation and characterization of 3-chlorobenzoate degrading bacteria from soils in Shizuoka.</title>
        <authorList>
            <person name="Ifat A."/>
            <person name="Ogawa N."/>
            <person name="Kimbara K."/>
            <person name="Moriuchi R."/>
            <person name="Dohra H."/>
            <person name="Shintani M."/>
        </authorList>
    </citation>
    <scope>NUCLEOTIDE SEQUENCE</scope>
    <source>
        <strain evidence="1">19CS2-2</strain>
    </source>
</reference>
<organism evidence="1 2">
    <name type="scientific">Caballeronia novacaledonica</name>
    <dbReference type="NCBI Taxonomy" id="1544861"/>
    <lineage>
        <taxon>Bacteria</taxon>
        <taxon>Pseudomonadati</taxon>
        <taxon>Pseudomonadota</taxon>
        <taxon>Betaproteobacteria</taxon>
        <taxon>Burkholderiales</taxon>
        <taxon>Burkholderiaceae</taxon>
        <taxon>Caballeronia</taxon>
    </lineage>
</organism>
<name>A0ACB5QSW8_9BURK</name>
<sequence>MPKPTHTRTLGLRCSALPASDYWGMPYLVPLRLRGSEAIGELFEYTLTAQTRDSYSDAFPEAACLDLDKLLNAEATVTIEIPGKWQFIAGQPGHTGAGNVGRHTREITGIVAQARIVGGNGRSIIYEFVIRPALYLATLNQASRAFFGLSVIEITREVMQGYGISVDYRIGGPGGGKAHYPKREYQRQAFESDYHFLRRLWEEWGIAFWFEHADGFHQLVLSDGPGAFQPHGPAHETLRYHPSKERIDEEFIDTLSITNVLSTGAVALRDHDYTAPSWGRAGNRASGMEEGSANPRELNHARSEIYDWGGFAQPAELGLSRKPNEPLEEARHLARVRMDAIRCKTHRAKGHGPLSGLLSGHTFALIGYPQRNANTDYLVVSCTLDIQEVDTEAKESAPFRCDADFEIEPLSEYHRLEQKTPRPRIYGPEAAVIVGYEDAEQWLDALGRYLVQFRWDREGEFDEKRAIWLRVALPWQGNARGVAMPLRIGDEVIVSYVNGDPDLPIIAGSVTNKWNVPAWNLPKNASLAGIRTRSLGHEAGTNHLALDDTKGQLQAQLSSDQGSSILSLGFIRRIFGNEGRREPRGQGFELRTDLWGVLRAGLGMLITTEGRANATGHAKEMSETVGRLTQARDIHESMAELAQRHGAQGASGNQSDVARSIKTANDELRGTGTANVHTGEFPEFVAPHLTLASPAGIQTTTTGSTHIASDKDLAVTTGRHISFAAARSMFASVLESFAVFAQKAGIALTTAAGKVRIEAQSDGVQIVARKDVEIVSADGWINLTAAKGVRINGGGSVIEISPQGLRGFTGGEFRVHAASHATDAPLEKPVRMPLTDIEDAKVAEHFVLIEHRSGFRLPAQPYRITLDDGAVIKGTTNARGETSLVLSAAVQFATVEILHDDGTENPLGISRAALTQNSDVAYPLPLTMEKRVQRFGSKNAEKNQNEPTSLGRYASLATCSPNNWGMRYSVAHDVQTGKLAYPVASEYAEAIHQCLLDKVKWGDGYFGKDEKKVKIELAWPISPDSAREMSSLIASVLYDALTSSLGGFALPETALPSIKFESFRVSVDNRNISNSQGGFTAARWDLCINTDRLDDIFKGDMKDVGARSLRLKGVRTLAMTLYHETRHCQQSFWMYALAQTQPENFCGQLGKENKTLPDLPNIKFWPNEEAINAAAKQVVKITARQSVPENIAALISIKRMAVSYYWFYLGFNRQNDSRPGFLTNEAAMAEELAKAREFTTDLMKNTGLGGTAVDIDDMAVGSVRRNVDYSGRPWEDDAFFSEEVAGCYWDHVDVSGELVLPEPDVCSPKFVTDSRASEYIARTNTGQEHSERAK</sequence>
<dbReference type="EMBL" id="BPUR01000007">
    <property type="protein sequence ID" value="GJH17809.1"/>
    <property type="molecule type" value="Genomic_DNA"/>
</dbReference>
<accession>A0ACB5QSW8</accession>
<dbReference type="Proteomes" id="UP001055013">
    <property type="component" value="Unassembled WGS sequence"/>
</dbReference>
<proteinExistence type="predicted"/>
<gene>
    <name evidence="1" type="primary">tssI</name>
    <name evidence="1" type="ORF">CBA19CS22_14725</name>
</gene>
<evidence type="ECO:0000313" key="1">
    <source>
        <dbReference type="EMBL" id="GJH17809.1"/>
    </source>
</evidence>
<evidence type="ECO:0000313" key="2">
    <source>
        <dbReference type="Proteomes" id="UP001055013"/>
    </source>
</evidence>
<protein>
    <submittedName>
        <fullName evidence="1">Type VI secretion system tip protein VgrG</fullName>
    </submittedName>
</protein>
<comment type="caution">
    <text evidence="1">The sequence shown here is derived from an EMBL/GenBank/DDBJ whole genome shotgun (WGS) entry which is preliminary data.</text>
</comment>
<keyword evidence="2" id="KW-1185">Reference proteome</keyword>